<dbReference type="AlphaFoldDB" id="A0A2N6NZY1"/>
<gene>
    <name evidence="1" type="ORF">BM221_000227</name>
</gene>
<reference evidence="1 2" key="1">
    <citation type="journal article" date="2016" name="Appl. Microbiol. Biotechnol.">
        <title>Characterization of T-DNA insertion mutants with decreased virulence in the entomopathogenic fungus Beauveria bassiana JEF-007.</title>
        <authorList>
            <person name="Kim S."/>
            <person name="Lee S.J."/>
            <person name="Nai Y.S."/>
            <person name="Yu J.S."/>
            <person name="Lee M.R."/>
            <person name="Yang Y.T."/>
            <person name="Kim J.S."/>
        </authorList>
    </citation>
    <scope>NUCLEOTIDE SEQUENCE [LARGE SCALE GENOMIC DNA]</scope>
    <source>
        <strain evidence="1 2">JEF-007</strain>
    </source>
</reference>
<dbReference type="Proteomes" id="UP000235728">
    <property type="component" value="Unassembled WGS sequence"/>
</dbReference>
<comment type="caution">
    <text evidence="1">The sequence shown here is derived from an EMBL/GenBank/DDBJ whole genome shotgun (WGS) entry which is preliminary data.</text>
</comment>
<evidence type="ECO:0000313" key="1">
    <source>
        <dbReference type="EMBL" id="PMB72810.1"/>
    </source>
</evidence>
<proteinExistence type="predicted"/>
<sequence>MSMGGWRLIPTALTVRALRLRRAEPRHRRAQRLPDQTMAARLCLQRRLSRLGAVPGEEEWVFCARKSAGGDKGMNESSDR</sequence>
<evidence type="ECO:0000313" key="2">
    <source>
        <dbReference type="Proteomes" id="UP000235728"/>
    </source>
</evidence>
<organism evidence="1 2">
    <name type="scientific">Beauveria bassiana</name>
    <name type="common">White muscardine disease fungus</name>
    <name type="synonym">Tritirachium shiotae</name>
    <dbReference type="NCBI Taxonomy" id="176275"/>
    <lineage>
        <taxon>Eukaryota</taxon>
        <taxon>Fungi</taxon>
        <taxon>Dikarya</taxon>
        <taxon>Ascomycota</taxon>
        <taxon>Pezizomycotina</taxon>
        <taxon>Sordariomycetes</taxon>
        <taxon>Hypocreomycetidae</taxon>
        <taxon>Hypocreales</taxon>
        <taxon>Cordycipitaceae</taxon>
        <taxon>Beauveria</taxon>
    </lineage>
</organism>
<dbReference type="EMBL" id="MRVG01000001">
    <property type="protein sequence ID" value="PMB72810.1"/>
    <property type="molecule type" value="Genomic_DNA"/>
</dbReference>
<name>A0A2N6NZY1_BEABA</name>
<protein>
    <submittedName>
        <fullName evidence="1">Uncharacterized protein</fullName>
    </submittedName>
</protein>
<accession>A0A2N6NZY1</accession>